<proteinExistence type="predicted"/>
<organism evidence="1 2">
    <name type="scientific">Stephania japonica</name>
    <dbReference type="NCBI Taxonomy" id="461633"/>
    <lineage>
        <taxon>Eukaryota</taxon>
        <taxon>Viridiplantae</taxon>
        <taxon>Streptophyta</taxon>
        <taxon>Embryophyta</taxon>
        <taxon>Tracheophyta</taxon>
        <taxon>Spermatophyta</taxon>
        <taxon>Magnoliopsida</taxon>
        <taxon>Ranunculales</taxon>
        <taxon>Menispermaceae</taxon>
        <taxon>Menispermoideae</taxon>
        <taxon>Cissampelideae</taxon>
        <taxon>Stephania</taxon>
    </lineage>
</organism>
<dbReference type="AlphaFoldDB" id="A0AAP0I079"/>
<dbReference type="Proteomes" id="UP001417504">
    <property type="component" value="Unassembled WGS sequence"/>
</dbReference>
<name>A0AAP0I079_9MAGN</name>
<dbReference type="EMBL" id="JBBNAE010000008">
    <property type="protein sequence ID" value="KAK9103111.1"/>
    <property type="molecule type" value="Genomic_DNA"/>
</dbReference>
<sequence length="52" mass="6113">MEDAVMKLQQQFEDSISKNNTITKMVQRNTATPIFSIFERLCHVHNFCRIVV</sequence>
<reference evidence="1 2" key="1">
    <citation type="submission" date="2024-01" db="EMBL/GenBank/DDBJ databases">
        <title>Genome assemblies of Stephania.</title>
        <authorList>
            <person name="Yang L."/>
        </authorList>
    </citation>
    <scope>NUCLEOTIDE SEQUENCE [LARGE SCALE GENOMIC DNA]</scope>
    <source>
        <strain evidence="1">QJT</strain>
        <tissue evidence="1">Leaf</tissue>
    </source>
</reference>
<evidence type="ECO:0000313" key="1">
    <source>
        <dbReference type="EMBL" id="KAK9103111.1"/>
    </source>
</evidence>
<evidence type="ECO:0000313" key="2">
    <source>
        <dbReference type="Proteomes" id="UP001417504"/>
    </source>
</evidence>
<comment type="caution">
    <text evidence="1">The sequence shown here is derived from an EMBL/GenBank/DDBJ whole genome shotgun (WGS) entry which is preliminary data.</text>
</comment>
<accession>A0AAP0I079</accession>
<keyword evidence="2" id="KW-1185">Reference proteome</keyword>
<protein>
    <submittedName>
        <fullName evidence="1">Uncharacterized protein</fullName>
    </submittedName>
</protein>
<gene>
    <name evidence="1" type="ORF">Sjap_020365</name>
</gene>